<evidence type="ECO:0000313" key="2">
    <source>
        <dbReference type="EMBL" id="CAH2311115.1"/>
    </source>
</evidence>
<protein>
    <submittedName>
        <fullName evidence="2">Uncharacterized protein</fullName>
    </submittedName>
</protein>
<accession>A0AAD1WK56</accession>
<reference evidence="2" key="1">
    <citation type="submission" date="2022-03" db="EMBL/GenBank/DDBJ databases">
        <authorList>
            <person name="Alioto T."/>
            <person name="Alioto T."/>
            <person name="Gomez Garrido J."/>
        </authorList>
    </citation>
    <scope>NUCLEOTIDE SEQUENCE</scope>
</reference>
<keyword evidence="3" id="KW-1185">Reference proteome</keyword>
<feature type="region of interest" description="Disordered" evidence="1">
    <location>
        <begin position="1"/>
        <end position="75"/>
    </location>
</feature>
<name>A0AAD1WK56_PELCU</name>
<gene>
    <name evidence="2" type="ORF">PECUL_23A002697</name>
</gene>
<sequence length="110" mass="12372">MGKHARKSWGSGESQTQDISFLLTQTSRPKMVDRLAETPRRSTSASEEEDPELEEIQPYTRSGRVVSQRQLDPQRDTKTDITAMVMEIKAYIASEMAVLKTDLSTLAGRI</sequence>
<feature type="compositionally biased region" description="Acidic residues" evidence="1">
    <location>
        <begin position="46"/>
        <end position="55"/>
    </location>
</feature>
<evidence type="ECO:0000256" key="1">
    <source>
        <dbReference type="SAM" id="MobiDB-lite"/>
    </source>
</evidence>
<dbReference type="EMBL" id="OW240919">
    <property type="protein sequence ID" value="CAH2311115.1"/>
    <property type="molecule type" value="Genomic_DNA"/>
</dbReference>
<feature type="compositionally biased region" description="Basic and acidic residues" evidence="1">
    <location>
        <begin position="30"/>
        <end position="40"/>
    </location>
</feature>
<dbReference type="AlphaFoldDB" id="A0AAD1WK56"/>
<proteinExistence type="predicted"/>
<evidence type="ECO:0000313" key="3">
    <source>
        <dbReference type="Proteomes" id="UP001295444"/>
    </source>
</evidence>
<feature type="compositionally biased region" description="Polar residues" evidence="1">
    <location>
        <begin position="11"/>
        <end position="28"/>
    </location>
</feature>
<organism evidence="2 3">
    <name type="scientific">Pelobates cultripes</name>
    <name type="common">Western spadefoot toad</name>
    <dbReference type="NCBI Taxonomy" id="61616"/>
    <lineage>
        <taxon>Eukaryota</taxon>
        <taxon>Metazoa</taxon>
        <taxon>Chordata</taxon>
        <taxon>Craniata</taxon>
        <taxon>Vertebrata</taxon>
        <taxon>Euteleostomi</taxon>
        <taxon>Amphibia</taxon>
        <taxon>Batrachia</taxon>
        <taxon>Anura</taxon>
        <taxon>Pelobatoidea</taxon>
        <taxon>Pelobatidae</taxon>
        <taxon>Pelobates</taxon>
    </lineage>
</organism>
<dbReference type="Proteomes" id="UP001295444">
    <property type="component" value="Chromosome 08"/>
</dbReference>